<dbReference type="Proteomes" id="UP001204621">
    <property type="component" value="Unassembled WGS sequence"/>
</dbReference>
<dbReference type="EMBL" id="JANUGU010000002">
    <property type="protein sequence ID" value="MCS0658367.1"/>
    <property type="molecule type" value="Genomic_DNA"/>
</dbReference>
<protein>
    <submittedName>
        <fullName evidence="1">Uncharacterized protein</fullName>
    </submittedName>
</protein>
<name>A0ABT2CWM5_9BURK</name>
<sequence length="68" mass="7572">MDKRSFISLCVAGLAKPDEIDDYVERWHAGQAGKGQELSEYLGMSQQEYSDWVLNSGALLQIISAHNT</sequence>
<evidence type="ECO:0000313" key="1">
    <source>
        <dbReference type="EMBL" id="MCS0658367.1"/>
    </source>
</evidence>
<gene>
    <name evidence="1" type="ORF">NX778_09860</name>
</gene>
<evidence type="ECO:0000313" key="2">
    <source>
        <dbReference type="Proteomes" id="UP001204621"/>
    </source>
</evidence>
<reference evidence="1 2" key="1">
    <citation type="submission" date="2022-08" db="EMBL/GenBank/DDBJ databases">
        <title>Reclassification of Massilia species as members of the genera Telluria, Duganella, Pseudoduganella, Mokoshia gen. nov. and Zemynaea gen. nov. using orthogonal and non-orthogonal genome-based approaches.</title>
        <authorList>
            <person name="Bowman J.P."/>
        </authorList>
    </citation>
    <scope>NUCLEOTIDE SEQUENCE [LARGE SCALE GENOMIC DNA]</scope>
    <source>
        <strain evidence="1 2">JCM 31606</strain>
    </source>
</reference>
<dbReference type="RefSeq" id="WP_258811552.1">
    <property type="nucleotide sequence ID" value="NZ_JANUGU010000002.1"/>
</dbReference>
<organism evidence="1 2">
    <name type="scientific">Massilia terrae</name>
    <dbReference type="NCBI Taxonomy" id="1811224"/>
    <lineage>
        <taxon>Bacteria</taxon>
        <taxon>Pseudomonadati</taxon>
        <taxon>Pseudomonadota</taxon>
        <taxon>Betaproteobacteria</taxon>
        <taxon>Burkholderiales</taxon>
        <taxon>Oxalobacteraceae</taxon>
        <taxon>Telluria group</taxon>
        <taxon>Massilia</taxon>
    </lineage>
</organism>
<keyword evidence="2" id="KW-1185">Reference proteome</keyword>
<comment type="caution">
    <text evidence="1">The sequence shown here is derived from an EMBL/GenBank/DDBJ whole genome shotgun (WGS) entry which is preliminary data.</text>
</comment>
<accession>A0ABT2CWM5</accession>
<proteinExistence type="predicted"/>